<evidence type="ECO:0000313" key="3">
    <source>
        <dbReference type="Proteomes" id="UP000007015"/>
    </source>
</evidence>
<gene>
    <name evidence="2" type="ORF">OsI_35625</name>
</gene>
<dbReference type="AlphaFoldDB" id="A2ZCV9"/>
<sequence length="91" mass="10490">MAVARLTTRGRTRITMDLPATRDRDDYEASIRGTFYVQLTITMYVSKSLSLPFHVIKGRDELYIKFFVAFGAYALSLIPHPHVTHKSLWTQ</sequence>
<reference evidence="2 3" key="1">
    <citation type="journal article" date="2005" name="PLoS Biol.">
        <title>The genomes of Oryza sativa: a history of duplications.</title>
        <authorList>
            <person name="Yu J."/>
            <person name="Wang J."/>
            <person name="Lin W."/>
            <person name="Li S."/>
            <person name="Li H."/>
            <person name="Zhou J."/>
            <person name="Ni P."/>
            <person name="Dong W."/>
            <person name="Hu S."/>
            <person name="Zeng C."/>
            <person name="Zhang J."/>
            <person name="Zhang Y."/>
            <person name="Li R."/>
            <person name="Xu Z."/>
            <person name="Li S."/>
            <person name="Li X."/>
            <person name="Zheng H."/>
            <person name="Cong L."/>
            <person name="Lin L."/>
            <person name="Yin J."/>
            <person name="Geng J."/>
            <person name="Li G."/>
            <person name="Shi J."/>
            <person name="Liu J."/>
            <person name="Lv H."/>
            <person name="Li J."/>
            <person name="Wang J."/>
            <person name="Deng Y."/>
            <person name="Ran L."/>
            <person name="Shi X."/>
            <person name="Wang X."/>
            <person name="Wu Q."/>
            <person name="Li C."/>
            <person name="Ren X."/>
            <person name="Wang J."/>
            <person name="Wang X."/>
            <person name="Li D."/>
            <person name="Liu D."/>
            <person name="Zhang X."/>
            <person name="Ji Z."/>
            <person name="Zhao W."/>
            <person name="Sun Y."/>
            <person name="Zhang Z."/>
            <person name="Bao J."/>
            <person name="Han Y."/>
            <person name="Dong L."/>
            <person name="Ji J."/>
            <person name="Chen P."/>
            <person name="Wu S."/>
            <person name="Liu J."/>
            <person name="Xiao Y."/>
            <person name="Bu D."/>
            <person name="Tan J."/>
            <person name="Yang L."/>
            <person name="Ye C."/>
            <person name="Zhang J."/>
            <person name="Xu J."/>
            <person name="Zhou Y."/>
            <person name="Yu Y."/>
            <person name="Zhang B."/>
            <person name="Zhuang S."/>
            <person name="Wei H."/>
            <person name="Liu B."/>
            <person name="Lei M."/>
            <person name="Yu H."/>
            <person name="Li Y."/>
            <person name="Xu H."/>
            <person name="Wei S."/>
            <person name="He X."/>
            <person name="Fang L."/>
            <person name="Zhang Z."/>
            <person name="Zhang Y."/>
            <person name="Huang X."/>
            <person name="Su Z."/>
            <person name="Tong W."/>
            <person name="Li J."/>
            <person name="Tong Z."/>
            <person name="Li S."/>
            <person name="Ye J."/>
            <person name="Wang L."/>
            <person name="Fang L."/>
            <person name="Lei T."/>
            <person name="Chen C."/>
            <person name="Chen H."/>
            <person name="Xu Z."/>
            <person name="Li H."/>
            <person name="Huang H."/>
            <person name="Zhang F."/>
            <person name="Xu H."/>
            <person name="Li N."/>
            <person name="Zhao C."/>
            <person name="Li S."/>
            <person name="Dong L."/>
            <person name="Huang Y."/>
            <person name="Li L."/>
            <person name="Xi Y."/>
            <person name="Qi Q."/>
            <person name="Li W."/>
            <person name="Zhang B."/>
            <person name="Hu W."/>
            <person name="Zhang Y."/>
            <person name="Tian X."/>
            <person name="Jiao Y."/>
            <person name="Liang X."/>
            <person name="Jin J."/>
            <person name="Gao L."/>
            <person name="Zheng W."/>
            <person name="Hao B."/>
            <person name="Liu S."/>
            <person name="Wang W."/>
            <person name="Yuan L."/>
            <person name="Cao M."/>
            <person name="McDermott J."/>
            <person name="Samudrala R."/>
            <person name="Wang J."/>
            <person name="Wong G.K."/>
            <person name="Yang H."/>
        </authorList>
    </citation>
    <scope>NUCLEOTIDE SEQUENCE [LARGE SCALE GENOMIC DNA]</scope>
    <source>
        <strain evidence="3">cv. 93-11</strain>
    </source>
</reference>
<dbReference type="HOGENOM" id="CLU_187957_0_0_1"/>
<evidence type="ECO:0000256" key="1">
    <source>
        <dbReference type="SAM" id="Phobius"/>
    </source>
</evidence>
<dbReference type="OMA" id="FYVQLTI"/>
<proteinExistence type="predicted"/>
<dbReference type="Gramene" id="BGIOSGA034248-TA">
    <property type="protein sequence ID" value="BGIOSGA034248-PA"/>
    <property type="gene ID" value="BGIOSGA034248"/>
</dbReference>
<keyword evidence="1" id="KW-1133">Transmembrane helix</keyword>
<accession>A2ZCV9</accession>
<keyword evidence="3" id="KW-1185">Reference proteome</keyword>
<dbReference type="Proteomes" id="UP000007015">
    <property type="component" value="Chromosome 11"/>
</dbReference>
<protein>
    <submittedName>
        <fullName evidence="2">Uncharacterized protein</fullName>
    </submittedName>
</protein>
<keyword evidence="1" id="KW-0812">Transmembrane</keyword>
<name>A2ZCV9_ORYSI</name>
<evidence type="ECO:0000313" key="2">
    <source>
        <dbReference type="EMBL" id="EAY80443.1"/>
    </source>
</evidence>
<feature type="transmembrane region" description="Helical" evidence="1">
    <location>
        <begin position="62"/>
        <end position="79"/>
    </location>
</feature>
<dbReference type="EMBL" id="CM000136">
    <property type="protein sequence ID" value="EAY80443.1"/>
    <property type="molecule type" value="Genomic_DNA"/>
</dbReference>
<organism evidence="2 3">
    <name type="scientific">Oryza sativa subsp. indica</name>
    <name type="common">Rice</name>
    <dbReference type="NCBI Taxonomy" id="39946"/>
    <lineage>
        <taxon>Eukaryota</taxon>
        <taxon>Viridiplantae</taxon>
        <taxon>Streptophyta</taxon>
        <taxon>Embryophyta</taxon>
        <taxon>Tracheophyta</taxon>
        <taxon>Spermatophyta</taxon>
        <taxon>Magnoliopsida</taxon>
        <taxon>Liliopsida</taxon>
        <taxon>Poales</taxon>
        <taxon>Poaceae</taxon>
        <taxon>BOP clade</taxon>
        <taxon>Oryzoideae</taxon>
        <taxon>Oryzeae</taxon>
        <taxon>Oryzinae</taxon>
        <taxon>Oryza</taxon>
        <taxon>Oryza sativa</taxon>
    </lineage>
</organism>
<keyword evidence="1" id="KW-0472">Membrane</keyword>